<dbReference type="Proteomes" id="UP000642993">
    <property type="component" value="Unassembled WGS sequence"/>
</dbReference>
<dbReference type="EMBL" id="JACYWE010000010">
    <property type="protein sequence ID" value="MBD8507751.1"/>
    <property type="molecule type" value="Genomic_DNA"/>
</dbReference>
<organism evidence="2 3">
    <name type="scientific">Lolliginicoccus lacisalsi</name>
    <dbReference type="NCBI Taxonomy" id="2742202"/>
    <lineage>
        <taxon>Bacteria</taxon>
        <taxon>Bacillati</taxon>
        <taxon>Actinomycetota</taxon>
        <taxon>Actinomycetes</taxon>
        <taxon>Mycobacteriales</taxon>
        <taxon>Hoyosellaceae</taxon>
        <taxon>Lolliginicoccus</taxon>
    </lineage>
</organism>
<name>A0A927JET7_9ACTN</name>
<dbReference type="Pfam" id="PF18726">
    <property type="entry name" value="HEPN_SAV_6107"/>
    <property type="match status" value="1"/>
</dbReference>
<reference evidence="2" key="1">
    <citation type="submission" date="2020-09" db="EMBL/GenBank/DDBJ databases">
        <title>Hoyosella lacisalsi sp. nov., a halotolerant actinobacterium isolated from soil of Lake Gudzhirganskoe.</title>
        <authorList>
            <person name="Yang Q."/>
            <person name="Guo P.Y."/>
            <person name="Liu S.W."/>
            <person name="Li F.N."/>
            <person name="Sun C.H."/>
        </authorList>
    </citation>
    <scope>NUCLEOTIDE SEQUENCE</scope>
    <source>
        <strain evidence="2">G463</strain>
    </source>
</reference>
<comment type="caution">
    <text evidence="2">The sequence shown here is derived from an EMBL/GenBank/DDBJ whole genome shotgun (WGS) entry which is preliminary data.</text>
</comment>
<protein>
    <recommendedName>
        <fullName evidence="1">SAV-6107-like HEPN domain-containing protein</fullName>
    </recommendedName>
</protein>
<dbReference type="AlphaFoldDB" id="A0A927JET7"/>
<feature type="domain" description="SAV-6107-like HEPN" evidence="1">
    <location>
        <begin position="15"/>
        <end position="107"/>
    </location>
</feature>
<gene>
    <name evidence="2" type="ORF">HT102_14780</name>
</gene>
<evidence type="ECO:0000313" key="3">
    <source>
        <dbReference type="Proteomes" id="UP000642993"/>
    </source>
</evidence>
<proteinExistence type="predicted"/>
<evidence type="ECO:0000259" key="1">
    <source>
        <dbReference type="Pfam" id="PF18726"/>
    </source>
</evidence>
<keyword evidence="3" id="KW-1185">Reference proteome</keyword>
<accession>A0A927JET7</accession>
<sequence length="198" mass="21633">MLKRADAFCAEAGLAETAEERFRASYLATLRAAGAVIVLSVPRSRRRRPTSAWATLAAEGHPWDDWVARIAPYSTRRAIVDAGSARPVTAAEADALFGLAGEFIDAVHRHVDVARSAGGRPRPGRWRGTRSGPAVDLSWVRQIAQVIRVVSGRATPYHSGKFLSESGARRHHRCGFHHQVRGRDRATLRARAANARAD</sequence>
<evidence type="ECO:0000313" key="2">
    <source>
        <dbReference type="EMBL" id="MBD8507751.1"/>
    </source>
</evidence>
<dbReference type="RefSeq" id="WP_192040209.1">
    <property type="nucleotide sequence ID" value="NZ_JACYWE010000010.1"/>
</dbReference>
<dbReference type="InterPro" id="IPR040891">
    <property type="entry name" value="HEPN_SAV_6107"/>
</dbReference>